<evidence type="ECO:0000259" key="2">
    <source>
        <dbReference type="PROSITE" id="PS50127"/>
    </source>
</evidence>
<dbReference type="Proteomes" id="UP001211065">
    <property type="component" value="Unassembled WGS sequence"/>
</dbReference>
<keyword evidence="1" id="KW-0833">Ubl conjugation pathway</keyword>
<evidence type="ECO:0000313" key="3">
    <source>
        <dbReference type="EMBL" id="KAJ3207492.1"/>
    </source>
</evidence>
<evidence type="ECO:0000256" key="1">
    <source>
        <dbReference type="ARBA" id="ARBA00022786"/>
    </source>
</evidence>
<dbReference type="CDD" id="cd23808">
    <property type="entry name" value="UBCc_UBE2W"/>
    <property type="match status" value="1"/>
</dbReference>
<proteinExistence type="predicted"/>
<comment type="caution">
    <text evidence="3">The sequence shown here is derived from an EMBL/GenBank/DDBJ whole genome shotgun (WGS) entry which is preliminary data.</text>
</comment>
<dbReference type="EMBL" id="JADGJW010001051">
    <property type="protein sequence ID" value="KAJ3207492.1"/>
    <property type="molecule type" value="Genomic_DNA"/>
</dbReference>
<dbReference type="Gene3D" id="3.10.110.10">
    <property type="entry name" value="Ubiquitin Conjugating Enzyme"/>
    <property type="match status" value="1"/>
</dbReference>
<dbReference type="SUPFAM" id="SSF54495">
    <property type="entry name" value="UBC-like"/>
    <property type="match status" value="1"/>
</dbReference>
<gene>
    <name evidence="3" type="primary">UBE2W</name>
    <name evidence="3" type="ORF">HK099_000261</name>
</gene>
<feature type="domain" description="UBC core" evidence="2">
    <location>
        <begin position="4"/>
        <end position="139"/>
    </location>
</feature>
<dbReference type="Pfam" id="PF00179">
    <property type="entry name" value="UQ_con"/>
    <property type="match status" value="1"/>
</dbReference>
<dbReference type="SMART" id="SM00212">
    <property type="entry name" value="UBCc"/>
    <property type="match status" value="1"/>
</dbReference>
<dbReference type="PANTHER" id="PTHR24067">
    <property type="entry name" value="UBIQUITIN-CONJUGATING ENZYME E2"/>
    <property type="match status" value="1"/>
</dbReference>
<dbReference type="InterPro" id="IPR050113">
    <property type="entry name" value="Ub_conjugating_enzyme"/>
</dbReference>
<organism evidence="3 4">
    <name type="scientific">Clydaea vesicula</name>
    <dbReference type="NCBI Taxonomy" id="447962"/>
    <lineage>
        <taxon>Eukaryota</taxon>
        <taxon>Fungi</taxon>
        <taxon>Fungi incertae sedis</taxon>
        <taxon>Chytridiomycota</taxon>
        <taxon>Chytridiomycota incertae sedis</taxon>
        <taxon>Chytridiomycetes</taxon>
        <taxon>Lobulomycetales</taxon>
        <taxon>Lobulomycetaceae</taxon>
        <taxon>Clydaea</taxon>
    </lineage>
</organism>
<dbReference type="PROSITE" id="PS50127">
    <property type="entry name" value="UBC_2"/>
    <property type="match status" value="1"/>
</dbReference>
<accession>A0AAD5TXG9</accession>
<name>A0AAD5TXG9_9FUNG</name>
<keyword evidence="4" id="KW-1185">Reference proteome</keyword>
<sequence length="193" mass="21531">MSSISLKRLNKELRQMQSNPPQGLELEIAEDISLWKIKVFGAKSTIYEGETFKLLVTFVENIPIHPHIYSNGHICLSILYDHWSPALTISSICLSILSMLSSCQKKERPPDNNIYIMTAGKSPKKTVWAFHAAHHPHFTNKTDLQNVTENTVNNNTNVASNIPPPPSSGAFSQQTSASLVVVSTFLSAIYYFL</sequence>
<reference evidence="3" key="1">
    <citation type="submission" date="2020-05" db="EMBL/GenBank/DDBJ databases">
        <title>Phylogenomic resolution of chytrid fungi.</title>
        <authorList>
            <person name="Stajich J.E."/>
            <person name="Amses K."/>
            <person name="Simmons R."/>
            <person name="Seto K."/>
            <person name="Myers J."/>
            <person name="Bonds A."/>
            <person name="Quandt C.A."/>
            <person name="Barry K."/>
            <person name="Liu P."/>
            <person name="Grigoriev I."/>
            <person name="Longcore J.E."/>
            <person name="James T.Y."/>
        </authorList>
    </citation>
    <scope>NUCLEOTIDE SEQUENCE</scope>
    <source>
        <strain evidence="3">JEL0476</strain>
    </source>
</reference>
<evidence type="ECO:0000313" key="4">
    <source>
        <dbReference type="Proteomes" id="UP001211065"/>
    </source>
</evidence>
<dbReference type="InterPro" id="IPR000608">
    <property type="entry name" value="UBC"/>
</dbReference>
<protein>
    <submittedName>
        <fullName evidence="3">Ubiquitin-conjugating enzyme E2 W</fullName>
    </submittedName>
</protein>
<dbReference type="InterPro" id="IPR016135">
    <property type="entry name" value="UBQ-conjugating_enzyme/RWD"/>
</dbReference>
<dbReference type="AlphaFoldDB" id="A0AAD5TXG9"/>